<dbReference type="RefSeq" id="WP_105957557.1">
    <property type="nucleotide sequence ID" value="NZ_PVNS01000001.1"/>
</dbReference>
<name>A0A2P6MLL0_ALKUR</name>
<gene>
    <name evidence="11" type="ORF">C6I21_01025</name>
</gene>
<feature type="domain" description="Aminotransferase class V" evidence="10">
    <location>
        <begin position="38"/>
        <end position="347"/>
    </location>
</feature>
<feature type="binding site" evidence="6">
    <location>
        <position position="359"/>
    </location>
    <ligand>
        <name>substrate</name>
    </ligand>
</feature>
<dbReference type="GO" id="GO:0019265">
    <property type="term" value="P:glycine biosynthetic process, by transamination of glyoxylate"/>
    <property type="evidence" value="ECO:0007669"/>
    <property type="project" value="TreeGrafter"/>
</dbReference>
<evidence type="ECO:0000256" key="4">
    <source>
        <dbReference type="ARBA" id="ARBA00022679"/>
    </source>
</evidence>
<sequence length="410" mass="45725">MSRFIPPRRTIMTPGPVEADPRVLQAMSSPIVGQFDPVFTTLMNDTMERIRYLFQTDNHWAYPIDGTSRSGMEAVLVSLIEPGDRVLIPVFGRFGYLLTEISERCGAEVHTIEKPWGTVFDAAEVTEKAAEIQPKLIACVHGETSTGCLQPLDTIGRFAREHGMLFVVDAVATIGGVEFRMDDWCVDAVVGGTQKCVSGPSGTAPISYNDRAEAAMQGRKQVEKGIRTDADAEGDVTRRIRSNYFDLTQLQDYWSPRRLNHHTEATSMLYALYEALRVIQEETVEFRWERHRLHEKALCEGIRAMGLELYNDHDAKLPVVHCIRIPEGVDDAAVRETMLTQFGVEIASSFGPLQGVIWRIGSMGYSARRENVYHVLFALEAALVSQGASVVRGEAVQQAMKVYERSPVVS</sequence>
<evidence type="ECO:0000256" key="5">
    <source>
        <dbReference type="ARBA" id="ARBA00022898"/>
    </source>
</evidence>
<comment type="cofactor">
    <cofactor evidence="1 7 9">
        <name>pyridoxal 5'-phosphate</name>
        <dbReference type="ChEBI" id="CHEBI:597326"/>
    </cofactor>
</comment>
<dbReference type="InterPro" id="IPR015422">
    <property type="entry name" value="PyrdxlP-dep_Trfase_small"/>
</dbReference>
<dbReference type="InterPro" id="IPR015424">
    <property type="entry name" value="PyrdxlP-dep_Trfase"/>
</dbReference>
<evidence type="ECO:0000256" key="3">
    <source>
        <dbReference type="ARBA" id="ARBA00022576"/>
    </source>
</evidence>
<evidence type="ECO:0000259" key="10">
    <source>
        <dbReference type="Pfam" id="PF00266"/>
    </source>
</evidence>
<comment type="caution">
    <text evidence="11">The sequence shown here is derived from an EMBL/GenBank/DDBJ whole genome shotgun (WGS) entry which is preliminary data.</text>
</comment>
<dbReference type="GO" id="GO:0008453">
    <property type="term" value="F:alanine-glyoxylate transaminase activity"/>
    <property type="evidence" value="ECO:0007669"/>
    <property type="project" value="TreeGrafter"/>
</dbReference>
<evidence type="ECO:0000256" key="8">
    <source>
        <dbReference type="RuleBase" id="RU004075"/>
    </source>
</evidence>
<dbReference type="FunFam" id="3.40.640.10:FF:000027">
    <property type="entry name" value="Serine--pyruvate aminotransferase, mitochondrial"/>
    <property type="match status" value="1"/>
</dbReference>
<dbReference type="SUPFAM" id="SSF53383">
    <property type="entry name" value="PLP-dependent transferases"/>
    <property type="match status" value="1"/>
</dbReference>
<dbReference type="PIRSF" id="PIRSF000524">
    <property type="entry name" value="SPT"/>
    <property type="match status" value="1"/>
</dbReference>
<organism evidence="11 12">
    <name type="scientific">Alkalicoccus urumqiensis</name>
    <name type="common">Bacillus urumqiensis</name>
    <dbReference type="NCBI Taxonomy" id="1548213"/>
    <lineage>
        <taxon>Bacteria</taxon>
        <taxon>Bacillati</taxon>
        <taxon>Bacillota</taxon>
        <taxon>Bacilli</taxon>
        <taxon>Bacillales</taxon>
        <taxon>Bacillaceae</taxon>
        <taxon>Alkalicoccus</taxon>
    </lineage>
</organism>
<feature type="modified residue" description="N6-(pyridoxal phosphate)lysine" evidence="7">
    <location>
        <position position="195"/>
    </location>
</feature>
<evidence type="ECO:0000256" key="2">
    <source>
        <dbReference type="ARBA" id="ARBA00009236"/>
    </source>
</evidence>
<accession>A0A2P6MLL0</accession>
<dbReference type="Pfam" id="PF00266">
    <property type="entry name" value="Aminotran_5"/>
    <property type="match status" value="1"/>
</dbReference>
<dbReference type="PANTHER" id="PTHR21152">
    <property type="entry name" value="AMINOTRANSFERASE CLASS V"/>
    <property type="match status" value="1"/>
</dbReference>
<proteinExistence type="inferred from homology"/>
<dbReference type="PANTHER" id="PTHR21152:SF40">
    <property type="entry name" value="ALANINE--GLYOXYLATE AMINOTRANSFERASE"/>
    <property type="match status" value="1"/>
</dbReference>
<evidence type="ECO:0000256" key="1">
    <source>
        <dbReference type="ARBA" id="ARBA00001933"/>
    </source>
</evidence>
<evidence type="ECO:0000256" key="7">
    <source>
        <dbReference type="PIRSR" id="PIRSR000524-50"/>
    </source>
</evidence>
<evidence type="ECO:0000313" key="11">
    <source>
        <dbReference type="EMBL" id="PRO67172.1"/>
    </source>
</evidence>
<reference evidence="11 12" key="1">
    <citation type="submission" date="2018-03" db="EMBL/GenBank/DDBJ databases">
        <title>Bacillus urumqiensis sp. nov., a moderately haloalkaliphilic bacterium isolated from a salt lake.</title>
        <authorList>
            <person name="Zhao B."/>
            <person name="Liao Z."/>
        </authorList>
    </citation>
    <scope>NUCLEOTIDE SEQUENCE [LARGE SCALE GENOMIC DNA]</scope>
    <source>
        <strain evidence="11 12">BZ-SZ-XJ18</strain>
    </source>
</reference>
<dbReference type="InterPro" id="IPR024169">
    <property type="entry name" value="SP_NH2Trfase/AEP_transaminase"/>
</dbReference>
<dbReference type="Proteomes" id="UP000243650">
    <property type="component" value="Unassembled WGS sequence"/>
</dbReference>
<dbReference type="EMBL" id="PVNS01000001">
    <property type="protein sequence ID" value="PRO67172.1"/>
    <property type="molecule type" value="Genomic_DNA"/>
</dbReference>
<keyword evidence="12" id="KW-1185">Reference proteome</keyword>
<dbReference type="Gene3D" id="3.40.640.10">
    <property type="entry name" value="Type I PLP-dependent aspartate aminotransferase-like (Major domain)"/>
    <property type="match status" value="1"/>
</dbReference>
<dbReference type="InterPro" id="IPR020578">
    <property type="entry name" value="Aminotrans_V_PyrdxlP_BS"/>
</dbReference>
<protein>
    <submittedName>
        <fullName evidence="11">Aminotransferase</fullName>
    </submittedName>
</protein>
<dbReference type="Gene3D" id="3.90.1150.10">
    <property type="entry name" value="Aspartate Aminotransferase, domain 1"/>
    <property type="match status" value="1"/>
</dbReference>
<evidence type="ECO:0000256" key="9">
    <source>
        <dbReference type="RuleBase" id="RU004504"/>
    </source>
</evidence>
<keyword evidence="3 11" id="KW-0032">Aminotransferase</keyword>
<dbReference type="InterPro" id="IPR015421">
    <property type="entry name" value="PyrdxlP-dep_Trfase_major"/>
</dbReference>
<dbReference type="OrthoDB" id="389074at2"/>
<evidence type="ECO:0000256" key="6">
    <source>
        <dbReference type="PIRSR" id="PIRSR000524-1"/>
    </source>
</evidence>
<dbReference type="PROSITE" id="PS00595">
    <property type="entry name" value="AA_TRANSFER_CLASS_5"/>
    <property type="match status" value="1"/>
</dbReference>
<dbReference type="AlphaFoldDB" id="A0A2P6MLL0"/>
<comment type="similarity">
    <text evidence="2 8">Belongs to the class-V pyridoxal-phosphate-dependent aminotransferase family.</text>
</comment>
<dbReference type="GO" id="GO:0004760">
    <property type="term" value="F:L-serine-pyruvate transaminase activity"/>
    <property type="evidence" value="ECO:0007669"/>
    <property type="project" value="TreeGrafter"/>
</dbReference>
<keyword evidence="5 7" id="KW-0663">Pyridoxal phosphate</keyword>
<evidence type="ECO:0000313" key="12">
    <source>
        <dbReference type="Proteomes" id="UP000243650"/>
    </source>
</evidence>
<keyword evidence="4 11" id="KW-0808">Transferase</keyword>
<dbReference type="InterPro" id="IPR000192">
    <property type="entry name" value="Aminotrans_V_dom"/>
</dbReference>